<organism evidence="2 3">
    <name type="scientific">Phenylobacterium ferrooxidans</name>
    <dbReference type="NCBI Taxonomy" id="2982689"/>
    <lineage>
        <taxon>Bacteria</taxon>
        <taxon>Pseudomonadati</taxon>
        <taxon>Pseudomonadota</taxon>
        <taxon>Alphaproteobacteria</taxon>
        <taxon>Caulobacterales</taxon>
        <taxon>Caulobacteraceae</taxon>
        <taxon>Phenylobacterium</taxon>
    </lineage>
</organism>
<keyword evidence="2" id="KW-0808">Transferase</keyword>
<gene>
    <name evidence="2" type="ORF">OCL97_17685</name>
</gene>
<dbReference type="InterPro" id="IPR016980">
    <property type="entry name" value="S-AdoMet-dep_MeTrfase_Alr7345"/>
</dbReference>
<feature type="signal peptide" evidence="1">
    <location>
        <begin position="1"/>
        <end position="22"/>
    </location>
</feature>
<protein>
    <submittedName>
        <fullName evidence="2">Methyltransferase</fullName>
    </submittedName>
</protein>
<name>A0ABW6CVB4_9CAUL</name>
<dbReference type="RefSeq" id="WP_377371161.1">
    <property type="nucleotide sequence ID" value="NZ_JAOTJD010000040.1"/>
</dbReference>
<keyword evidence="1" id="KW-0732">Signal</keyword>
<keyword evidence="3" id="KW-1185">Reference proteome</keyword>
<dbReference type="SUPFAM" id="SSF53335">
    <property type="entry name" value="S-adenosyl-L-methionine-dependent methyltransferases"/>
    <property type="match status" value="1"/>
</dbReference>
<evidence type="ECO:0000256" key="1">
    <source>
        <dbReference type="SAM" id="SignalP"/>
    </source>
</evidence>
<dbReference type="Proteomes" id="UP001598130">
    <property type="component" value="Unassembled WGS sequence"/>
</dbReference>
<dbReference type="Gene3D" id="3.40.50.150">
    <property type="entry name" value="Vaccinia Virus protein VP39"/>
    <property type="match status" value="1"/>
</dbReference>
<accession>A0ABW6CVB4</accession>
<dbReference type="PIRSF" id="PIRSF031679">
    <property type="entry name" value="Mtase_Alr7345_prd"/>
    <property type="match status" value="1"/>
</dbReference>
<evidence type="ECO:0000313" key="3">
    <source>
        <dbReference type="Proteomes" id="UP001598130"/>
    </source>
</evidence>
<dbReference type="GO" id="GO:0008168">
    <property type="term" value="F:methyltransferase activity"/>
    <property type="evidence" value="ECO:0007669"/>
    <property type="project" value="UniProtKB-KW"/>
</dbReference>
<reference evidence="2 3" key="1">
    <citation type="submission" date="2022-09" db="EMBL/GenBank/DDBJ databases">
        <title>New species of Phenylobacterium.</title>
        <authorList>
            <person name="Mieszkin S."/>
        </authorList>
    </citation>
    <scope>NUCLEOTIDE SEQUENCE [LARGE SCALE GENOMIC DNA]</scope>
    <source>
        <strain evidence="2 3">HK31-G</strain>
    </source>
</reference>
<dbReference type="EMBL" id="JAOTJD010000040">
    <property type="protein sequence ID" value="MFD3265790.1"/>
    <property type="molecule type" value="Genomic_DNA"/>
</dbReference>
<comment type="caution">
    <text evidence="2">The sequence shown here is derived from an EMBL/GenBank/DDBJ whole genome shotgun (WGS) entry which is preliminary data.</text>
</comment>
<proteinExistence type="predicted"/>
<keyword evidence="2" id="KW-0489">Methyltransferase</keyword>
<feature type="chain" id="PRO_5045301165" evidence="1">
    <location>
        <begin position="23"/>
        <end position="251"/>
    </location>
</feature>
<dbReference type="InterPro" id="IPR029063">
    <property type="entry name" value="SAM-dependent_MTases_sf"/>
</dbReference>
<dbReference type="GO" id="GO:0032259">
    <property type="term" value="P:methylation"/>
    <property type="evidence" value="ECO:0007669"/>
    <property type="project" value="UniProtKB-KW"/>
</dbReference>
<evidence type="ECO:0000313" key="2">
    <source>
        <dbReference type="EMBL" id="MFD3265790.1"/>
    </source>
</evidence>
<sequence>MTRNLLLAAVAVLALSAGAAQAAPSSEVAAAVADKARPEADTKRDADRKPAEMLEFAGVKAGQTVADFLPGGGYFTRIFSKAVGPTGVVYAVINAPPPNPAPDAKPNPILAVAADPAYGNIKVVQASFQTLALPTQADVIWTAQNYHDLHLARFNLDVAAVNKAVYAALKPGGVYVVLDHAAVAGAPLDTADKLHRIDPAIVKTELAAAGFVYEGESTLLRNATDDHTKGVFDPTLRGHTDQFIYKFRKPK</sequence>